<dbReference type="SUPFAM" id="SSF52087">
    <property type="entry name" value="CRAL/TRIO domain"/>
    <property type="match status" value="1"/>
</dbReference>
<dbReference type="PANTHER" id="PTHR46590:SF1">
    <property type="entry name" value="PHOSPHATIDYLINOSITOL TRANSFER PROTEIN CSR1"/>
    <property type="match status" value="1"/>
</dbReference>
<dbReference type="PANTHER" id="PTHR46590">
    <property type="entry name" value="PHOSPHATIDYLINOSITOL TRANSFER PROTEIN CSR1-RELATED"/>
    <property type="match status" value="1"/>
</dbReference>
<dbReference type="Pfam" id="PF03765">
    <property type="entry name" value="CRAL_TRIO_N"/>
    <property type="match status" value="1"/>
</dbReference>
<dbReference type="InterPro" id="IPR052432">
    <property type="entry name" value="PITP/CRAL-TRIO"/>
</dbReference>
<evidence type="ECO:0000313" key="4">
    <source>
        <dbReference type="Proteomes" id="UP000717515"/>
    </source>
</evidence>
<accession>A0A9P8A5F4</accession>
<comment type="caution">
    <text evidence="3">The sequence shown here is derived from an EMBL/GenBank/DDBJ whole genome shotgun (WGS) entry which is preliminary data.</text>
</comment>
<organism evidence="3 4">
    <name type="scientific">Mortierella alpina</name>
    <name type="common">Oleaginous fungus</name>
    <name type="synonym">Mortierella renispora</name>
    <dbReference type="NCBI Taxonomy" id="64518"/>
    <lineage>
        <taxon>Eukaryota</taxon>
        <taxon>Fungi</taxon>
        <taxon>Fungi incertae sedis</taxon>
        <taxon>Mucoromycota</taxon>
        <taxon>Mortierellomycotina</taxon>
        <taxon>Mortierellomycetes</taxon>
        <taxon>Mortierellales</taxon>
        <taxon>Mortierellaceae</taxon>
        <taxon>Mortierella</taxon>
    </lineage>
</organism>
<dbReference type="PROSITE" id="PS50191">
    <property type="entry name" value="CRAL_TRIO"/>
    <property type="match status" value="1"/>
</dbReference>
<feature type="compositionally biased region" description="Polar residues" evidence="1">
    <location>
        <begin position="80"/>
        <end position="102"/>
    </location>
</feature>
<proteinExistence type="predicted"/>
<feature type="domain" description="CRAL-TRIO" evidence="2">
    <location>
        <begin position="281"/>
        <end position="442"/>
    </location>
</feature>
<dbReference type="Proteomes" id="UP000717515">
    <property type="component" value="Unassembled WGS sequence"/>
</dbReference>
<evidence type="ECO:0000259" key="2">
    <source>
        <dbReference type="PROSITE" id="PS50191"/>
    </source>
</evidence>
<name>A0A9P8A5F4_MORAP</name>
<feature type="region of interest" description="Disordered" evidence="1">
    <location>
        <begin position="59"/>
        <end position="179"/>
    </location>
</feature>
<reference evidence="3" key="1">
    <citation type="submission" date="2021-07" db="EMBL/GenBank/DDBJ databases">
        <title>Draft genome of Mortierella alpina, strain LL118, isolated from an aspen leaf litter sample.</title>
        <authorList>
            <person name="Yang S."/>
            <person name="Vinatzer B.A."/>
        </authorList>
    </citation>
    <scope>NUCLEOTIDE SEQUENCE</scope>
    <source>
        <strain evidence="3">LL118</strain>
    </source>
</reference>
<dbReference type="Pfam" id="PF00650">
    <property type="entry name" value="CRAL_TRIO"/>
    <property type="match status" value="1"/>
</dbReference>
<feature type="compositionally biased region" description="Polar residues" evidence="1">
    <location>
        <begin position="146"/>
        <end position="156"/>
    </location>
</feature>
<dbReference type="SMART" id="SM00516">
    <property type="entry name" value="SEC14"/>
    <property type="match status" value="1"/>
</dbReference>
<feature type="compositionally biased region" description="Low complexity" evidence="1">
    <location>
        <begin position="157"/>
        <end position="179"/>
    </location>
</feature>
<evidence type="ECO:0000256" key="1">
    <source>
        <dbReference type="SAM" id="MobiDB-lite"/>
    </source>
</evidence>
<sequence>MRSEQSRATAAHERTLLTAMKHHPDSTGHVGNLTPEQWDALGEIWSFLLHLWYSDPSTPPKNNPGHPRRTSSHGISSSSATATEPTLHIDSSTGHSPPSMQPASPGGSASQHQQQQSHHSHHRHYGSSSSTNEKRAISPPPASPTRLDQSFHQPSITASGTAASPGHSHSSSSNGTMNGFSSLPGGAAAAAAALKRSAAKLKPWLPAKKFTFKYAPTEYQTAFWAFVQSEHPDTTVLRFLRARKWNVEKAMEMLILALEWRITMGVDEVVREGEEALEVKYPGFLEQLKNGKVIFRGHDRHGRPLCLLDPGLHNPSAQSHQAVQKLSIYVIETARVMLKPPVETISVLFDMTSFSMSNMDWPTVKFFIHAAEACYPELLGVCVVHKAPWIFGAIWKMISPMLDPVIRAKIQFTNNRKDLEEFVAPDQLMANKAYEGEDTVPYQYVASKPDENKLVHEDSEAKQRAIVRRKEMELTFERLTEIWQGQKQLSSSAAVIQERHEVGSRMAEVWWAAEPYTRARTVYHRIGAISNPTTAPPALAPASAQTG</sequence>
<dbReference type="AlphaFoldDB" id="A0A9P8A5F4"/>
<protein>
    <recommendedName>
        <fullName evidence="2">CRAL-TRIO domain-containing protein</fullName>
    </recommendedName>
</protein>
<dbReference type="InterPro" id="IPR001251">
    <property type="entry name" value="CRAL-TRIO_dom"/>
</dbReference>
<feature type="compositionally biased region" description="Low complexity" evidence="1">
    <location>
        <begin position="104"/>
        <end position="117"/>
    </location>
</feature>
<dbReference type="InterPro" id="IPR011074">
    <property type="entry name" value="CRAL/TRIO_N_dom"/>
</dbReference>
<gene>
    <name evidence="3" type="ORF">KVV02_007850</name>
</gene>
<dbReference type="InterPro" id="IPR036865">
    <property type="entry name" value="CRAL-TRIO_dom_sf"/>
</dbReference>
<dbReference type="EMBL" id="JAIFTL010000086">
    <property type="protein sequence ID" value="KAG9323840.1"/>
    <property type="molecule type" value="Genomic_DNA"/>
</dbReference>
<dbReference type="CDD" id="cd00170">
    <property type="entry name" value="SEC14"/>
    <property type="match status" value="1"/>
</dbReference>
<dbReference type="SMART" id="SM01100">
    <property type="entry name" value="CRAL_TRIO_N"/>
    <property type="match status" value="1"/>
</dbReference>
<dbReference type="SUPFAM" id="SSF46938">
    <property type="entry name" value="CRAL/TRIO N-terminal domain"/>
    <property type="match status" value="1"/>
</dbReference>
<dbReference type="InterPro" id="IPR036273">
    <property type="entry name" value="CRAL/TRIO_N_dom_sf"/>
</dbReference>
<dbReference type="Gene3D" id="3.40.525.10">
    <property type="entry name" value="CRAL-TRIO lipid binding domain"/>
    <property type="match status" value="1"/>
</dbReference>
<evidence type="ECO:0000313" key="3">
    <source>
        <dbReference type="EMBL" id="KAG9323840.1"/>
    </source>
</evidence>